<comment type="pathway">
    <text evidence="8">Quinol/quinone metabolism; menaquinone biosynthesis; menaquinol from 1,4-dihydroxy-2-naphthoate: step 1/2.</text>
</comment>
<dbReference type="HAMAP" id="MF_01937">
    <property type="entry name" value="MenA_1"/>
    <property type="match status" value="1"/>
</dbReference>
<dbReference type="Pfam" id="PF01040">
    <property type="entry name" value="UbiA"/>
    <property type="match status" value="1"/>
</dbReference>
<comment type="catalytic activity">
    <reaction evidence="8">
        <text>an all-trans-polyprenyl diphosphate + 1,4-dihydroxy-2-naphthoate + H(+) = a 2-demethylmenaquinol + CO2 + diphosphate</text>
        <dbReference type="Rhea" id="RHEA:26478"/>
        <dbReference type="Rhea" id="RHEA-COMP:9563"/>
        <dbReference type="Rhea" id="RHEA-COMP:9564"/>
        <dbReference type="ChEBI" id="CHEBI:11173"/>
        <dbReference type="ChEBI" id="CHEBI:15378"/>
        <dbReference type="ChEBI" id="CHEBI:16526"/>
        <dbReference type="ChEBI" id="CHEBI:33019"/>
        <dbReference type="ChEBI" id="CHEBI:55437"/>
        <dbReference type="ChEBI" id="CHEBI:58914"/>
        <dbReference type="EC" id="2.5.1.74"/>
    </reaction>
</comment>
<dbReference type="RefSeq" id="WP_173061632.1">
    <property type="nucleotide sequence ID" value="NZ_AP022853.1"/>
</dbReference>
<dbReference type="GO" id="GO:0009234">
    <property type="term" value="P:menaquinone biosynthetic process"/>
    <property type="evidence" value="ECO:0007669"/>
    <property type="project" value="UniProtKB-UniRule"/>
</dbReference>
<feature type="transmembrane region" description="Helical" evidence="8">
    <location>
        <begin position="44"/>
        <end position="64"/>
    </location>
</feature>
<dbReference type="EC" id="2.5.1.74" evidence="8 9"/>
<dbReference type="GO" id="GO:0005886">
    <property type="term" value="C:plasma membrane"/>
    <property type="evidence" value="ECO:0007669"/>
    <property type="project" value="UniProtKB-SubCell"/>
</dbReference>
<evidence type="ECO:0000256" key="9">
    <source>
        <dbReference type="NCBIfam" id="TIGR00751"/>
    </source>
</evidence>
<keyword evidence="6 8" id="KW-1133">Transmembrane helix</keyword>
<dbReference type="EMBL" id="AP022853">
    <property type="protein sequence ID" value="BCB26250.1"/>
    <property type="molecule type" value="Genomic_DNA"/>
</dbReference>
<dbReference type="GO" id="GO:0046428">
    <property type="term" value="F:1,4-dihydroxy-2-naphthoate polyprenyltransferase activity"/>
    <property type="evidence" value="ECO:0007669"/>
    <property type="project" value="UniProtKB-UniRule"/>
</dbReference>
<dbReference type="KEGG" id="slac:SKTS_11360"/>
<evidence type="ECO:0000256" key="4">
    <source>
        <dbReference type="ARBA" id="ARBA00022679"/>
    </source>
</evidence>
<dbReference type="PANTHER" id="PTHR13929:SF0">
    <property type="entry name" value="UBIA PRENYLTRANSFERASE DOMAIN-CONTAINING PROTEIN 1"/>
    <property type="match status" value="1"/>
</dbReference>
<dbReference type="PANTHER" id="PTHR13929">
    <property type="entry name" value="1,4-DIHYDROXY-2-NAPHTHOATE OCTAPRENYLTRANSFERASE"/>
    <property type="match status" value="1"/>
</dbReference>
<dbReference type="Proteomes" id="UP000502260">
    <property type="component" value="Chromosome"/>
</dbReference>
<dbReference type="InterPro" id="IPR004657">
    <property type="entry name" value="MenA"/>
</dbReference>
<dbReference type="InterPro" id="IPR000537">
    <property type="entry name" value="UbiA_prenyltransferase"/>
</dbReference>
<evidence type="ECO:0000256" key="8">
    <source>
        <dbReference type="HAMAP-Rule" id="MF_01937"/>
    </source>
</evidence>
<accession>A0A6F8VA95</accession>
<protein>
    <recommendedName>
        <fullName evidence="8 9">1,4-dihydroxy-2-naphthoate octaprenyltransferase</fullName>
        <shortName evidence="8">DHNA-octaprenyltransferase</shortName>
        <ecNumber evidence="8 9">2.5.1.74</ecNumber>
    </recommendedName>
</protein>
<comment type="similarity">
    <text evidence="8">Belongs to the MenA family. Type 1 subfamily.</text>
</comment>
<feature type="transmembrane region" description="Helical" evidence="8">
    <location>
        <begin position="274"/>
        <end position="298"/>
    </location>
</feature>
<sequence>MSTTCQLSPFHIWLLAARPKTLTVSLTPVMVGVALAWFESNVVAWLPALAALLGAVLIQIGTNLHNDAADFARGADGGERLGPARAVASGWLTARQVERAAFVCFALAMLCGAYLAWLGGWPIVVLGLASLLSGWAYTGGPRPLAYTGLGELFVWLFFGLAAVMGSFYLQTFRLDWGVFVAASMVGLLAAAVIVVNNYRDLDGDRAIGKNTMAVRLGRQGSQVEYGLLLFVPYLLLPVLSGLTGVKLGAVLPFLSLPWAMNLLRRFASEPVGPAFNVILAQTAQLQLAFGALLVLGIIL</sequence>
<feature type="transmembrane region" description="Helical" evidence="8">
    <location>
        <begin position="21"/>
        <end position="38"/>
    </location>
</feature>
<keyword evidence="7 8" id="KW-0472">Membrane</keyword>
<name>A0A6F8VA95_9PROT</name>
<keyword evidence="5 8" id="KW-0812">Transmembrane</keyword>
<proteinExistence type="inferred from homology"/>
<evidence type="ECO:0000256" key="1">
    <source>
        <dbReference type="ARBA" id="ARBA00004141"/>
    </source>
</evidence>
<dbReference type="Gene3D" id="1.10.357.140">
    <property type="entry name" value="UbiA prenyltransferase"/>
    <property type="match status" value="1"/>
</dbReference>
<keyword evidence="2 8" id="KW-0474">Menaquinone biosynthesis</keyword>
<feature type="transmembrane region" description="Helical" evidence="8">
    <location>
        <begin position="100"/>
        <end position="117"/>
    </location>
</feature>
<organism evidence="10 11">
    <name type="scientific">Sulfurimicrobium lacus</name>
    <dbReference type="NCBI Taxonomy" id="2715678"/>
    <lineage>
        <taxon>Bacteria</taxon>
        <taxon>Pseudomonadati</taxon>
        <taxon>Pseudomonadota</taxon>
        <taxon>Betaproteobacteria</taxon>
        <taxon>Nitrosomonadales</taxon>
        <taxon>Sulfuricellaceae</taxon>
        <taxon>Sulfurimicrobium</taxon>
    </lineage>
</organism>
<comment type="subcellular location">
    <subcellularLocation>
        <location evidence="8">Cell membrane</location>
        <topology evidence="8">Multi-pass membrane protein</topology>
    </subcellularLocation>
    <subcellularLocation>
        <location evidence="1">Membrane</location>
        <topology evidence="1">Multi-pass membrane protein</topology>
    </subcellularLocation>
</comment>
<dbReference type="CDD" id="cd13962">
    <property type="entry name" value="PT_UbiA_UBIAD1"/>
    <property type="match status" value="1"/>
</dbReference>
<dbReference type="NCBIfam" id="NF004751">
    <property type="entry name" value="PRK06080.1-3"/>
    <property type="match status" value="1"/>
</dbReference>
<dbReference type="NCBIfam" id="TIGR00751">
    <property type="entry name" value="menA"/>
    <property type="match status" value="1"/>
</dbReference>
<reference evidence="11" key="1">
    <citation type="submission" date="2020-03" db="EMBL/GenBank/DDBJ databases">
        <title>Complete genome sequence of sulfur-oxidizing bacterium skT11.</title>
        <authorList>
            <person name="Kanda M."/>
            <person name="Kojima H."/>
            <person name="Fukui M."/>
        </authorList>
    </citation>
    <scope>NUCLEOTIDE SEQUENCE [LARGE SCALE GENOMIC DNA]</scope>
    <source>
        <strain evidence="11">skT11</strain>
    </source>
</reference>
<evidence type="ECO:0000256" key="7">
    <source>
        <dbReference type="ARBA" id="ARBA00023136"/>
    </source>
</evidence>
<evidence type="ECO:0000256" key="5">
    <source>
        <dbReference type="ARBA" id="ARBA00022692"/>
    </source>
</evidence>
<evidence type="ECO:0000256" key="3">
    <source>
        <dbReference type="ARBA" id="ARBA00022475"/>
    </source>
</evidence>
<evidence type="ECO:0000313" key="10">
    <source>
        <dbReference type="EMBL" id="BCB26250.1"/>
    </source>
</evidence>
<keyword evidence="11" id="KW-1185">Reference proteome</keyword>
<dbReference type="InterPro" id="IPR026046">
    <property type="entry name" value="UBIAD1"/>
</dbReference>
<keyword evidence="3 8" id="KW-1003">Cell membrane</keyword>
<keyword evidence="4 8" id="KW-0808">Transferase</keyword>
<evidence type="ECO:0000256" key="6">
    <source>
        <dbReference type="ARBA" id="ARBA00022989"/>
    </source>
</evidence>
<dbReference type="PIRSF" id="PIRSF005355">
    <property type="entry name" value="UBIAD1"/>
    <property type="match status" value="1"/>
</dbReference>
<evidence type="ECO:0000256" key="2">
    <source>
        <dbReference type="ARBA" id="ARBA00022428"/>
    </source>
</evidence>
<feature type="transmembrane region" description="Helical" evidence="8">
    <location>
        <begin position="152"/>
        <end position="170"/>
    </location>
</feature>
<gene>
    <name evidence="8 10" type="primary">menA</name>
    <name evidence="10" type="ORF">SKTS_11360</name>
</gene>
<dbReference type="InterPro" id="IPR044878">
    <property type="entry name" value="UbiA_sf"/>
</dbReference>
<comment type="function">
    <text evidence="8">Conversion of 1,4-dihydroxy-2-naphthoate (DHNA) to demethylmenaquinone (DMK).</text>
</comment>
<dbReference type="AlphaFoldDB" id="A0A6F8VA95"/>
<dbReference type="GO" id="GO:0042371">
    <property type="term" value="P:vitamin K biosynthetic process"/>
    <property type="evidence" value="ECO:0007669"/>
    <property type="project" value="TreeGrafter"/>
</dbReference>
<feature type="transmembrane region" description="Helical" evidence="8">
    <location>
        <begin position="176"/>
        <end position="195"/>
    </location>
</feature>
<feature type="transmembrane region" description="Helical" evidence="8">
    <location>
        <begin position="225"/>
        <end position="254"/>
    </location>
</feature>
<dbReference type="UniPathway" id="UPA00079">
    <property type="reaction ID" value="UER00168"/>
</dbReference>
<evidence type="ECO:0000313" key="11">
    <source>
        <dbReference type="Proteomes" id="UP000502260"/>
    </source>
</evidence>